<dbReference type="SUPFAM" id="SSF52777">
    <property type="entry name" value="CoA-dependent acyltransferases"/>
    <property type="match status" value="2"/>
</dbReference>
<evidence type="ECO:0000259" key="11">
    <source>
        <dbReference type="Pfam" id="PF03007"/>
    </source>
</evidence>
<comment type="caution">
    <text evidence="13">The sequence shown here is derived from an EMBL/GenBank/DDBJ whole genome shotgun (WGS) entry which is preliminary data.</text>
</comment>
<evidence type="ECO:0000256" key="8">
    <source>
        <dbReference type="ARBA" id="ARBA00023098"/>
    </source>
</evidence>
<evidence type="ECO:0000256" key="2">
    <source>
        <dbReference type="ARBA" id="ARBA00005189"/>
    </source>
</evidence>
<feature type="domain" description="O-acyltransferase WSD1-like N-terminal" evidence="11">
    <location>
        <begin position="4"/>
        <end position="268"/>
    </location>
</feature>
<keyword evidence="9" id="KW-0012">Acyltransferase</keyword>
<dbReference type="InterPro" id="IPR014292">
    <property type="entry name" value="Acyl_transf_WS/DGAT"/>
</dbReference>
<evidence type="ECO:0000259" key="12">
    <source>
        <dbReference type="Pfam" id="PF06974"/>
    </source>
</evidence>
<name>A0ABT0E4Y9_9GAMM</name>
<evidence type="ECO:0000256" key="1">
    <source>
        <dbReference type="ARBA" id="ARBA00004771"/>
    </source>
</evidence>
<comment type="pathway">
    <text evidence="1">Glycerolipid metabolism; triacylglycerol biosynthesis.</text>
</comment>
<evidence type="ECO:0000256" key="5">
    <source>
        <dbReference type="ARBA" id="ARBA00022516"/>
    </source>
</evidence>
<accession>A0ABT0E4Y9</accession>
<keyword evidence="7" id="KW-0319">Glycerol metabolism</keyword>
<evidence type="ECO:0000313" key="14">
    <source>
        <dbReference type="Proteomes" id="UP001165524"/>
    </source>
</evidence>
<dbReference type="EMBL" id="JALKII010000002">
    <property type="protein sequence ID" value="MCK0536890.1"/>
    <property type="molecule type" value="Genomic_DNA"/>
</dbReference>
<evidence type="ECO:0000313" key="13">
    <source>
        <dbReference type="EMBL" id="MCK0536890.1"/>
    </source>
</evidence>
<evidence type="ECO:0000256" key="3">
    <source>
        <dbReference type="ARBA" id="ARBA00009587"/>
    </source>
</evidence>
<proteinExistence type="inferred from homology"/>
<evidence type="ECO:0000256" key="7">
    <source>
        <dbReference type="ARBA" id="ARBA00022798"/>
    </source>
</evidence>
<evidence type="ECO:0000256" key="6">
    <source>
        <dbReference type="ARBA" id="ARBA00022679"/>
    </source>
</evidence>
<evidence type="ECO:0000256" key="9">
    <source>
        <dbReference type="ARBA" id="ARBA00023315"/>
    </source>
</evidence>
<reference evidence="13" key="1">
    <citation type="submission" date="2022-04" db="EMBL/GenBank/DDBJ databases">
        <title>Alcanivorax sp. CY1518 draft genome sequence.</title>
        <authorList>
            <person name="Zhao G."/>
            <person name="An M."/>
        </authorList>
    </citation>
    <scope>NUCLEOTIDE SEQUENCE</scope>
    <source>
        <strain evidence="13">CY1518</strain>
    </source>
</reference>
<evidence type="ECO:0000256" key="10">
    <source>
        <dbReference type="ARBA" id="ARBA00048109"/>
    </source>
</evidence>
<dbReference type="NCBIfam" id="TIGR02946">
    <property type="entry name" value="acyl_WS_DGAT"/>
    <property type="match status" value="1"/>
</dbReference>
<dbReference type="InterPro" id="IPR009721">
    <property type="entry name" value="O-acyltransferase_WSD1_C"/>
</dbReference>
<comment type="similarity">
    <text evidence="3">Belongs to the long-chain O-acyltransferase family.</text>
</comment>
<sequence>MKALTPVDQLFLWLERRQQPMHVAGLQLFSFPEDAGPKYVSDLAQSMREHCCPVAPFNQRLLTRFGQNFWVEDKQFDIDHHFRHEALPKPGRIRELLALVSAEHSNLLDRERPLWEVHLIEGIRGRRFALYSKIHHSVVDGISAMRMGMRALSTDPTERDLPPVWANTPKRRERMQLPANPVAAVSGLARLTAGVSKQVATVPALAREVYQMAQKARHDPDYVSIFQAPQSIINQRITGSRRFAAQSYDTERFKAIARAFRCTLNDIVLAVCGSALREYLISQNALPDKPLVAMVPMNLRQDDSAGGNQIAMILANLGTHIADPTNRLRTIKASVEEAKTRYKQMTPAEILNLTALMLAPTGLNLLTGLAPEWRAFNVIISNVPGPKEPLYWNGARLEGMYPVSVALNQIALNITLTSYIGQLEFGIIGCRRTLPSMQRLLDYLEHALRELEIAAGLK</sequence>
<dbReference type="Pfam" id="PF06974">
    <property type="entry name" value="WS_DGAT_C"/>
    <property type="match status" value="1"/>
</dbReference>
<dbReference type="PANTHER" id="PTHR31650">
    <property type="entry name" value="O-ACYLTRANSFERASE (WSD1-LIKE) FAMILY PROTEIN"/>
    <property type="match status" value="1"/>
</dbReference>
<feature type="domain" description="O-acyltransferase WSD1 C-terminal" evidence="12">
    <location>
        <begin position="307"/>
        <end position="451"/>
    </location>
</feature>
<organism evidence="13 14">
    <name type="scientific">Alcanivorax quisquiliarum</name>
    <dbReference type="NCBI Taxonomy" id="2933565"/>
    <lineage>
        <taxon>Bacteria</taxon>
        <taxon>Pseudomonadati</taxon>
        <taxon>Pseudomonadota</taxon>
        <taxon>Gammaproteobacteria</taxon>
        <taxon>Oceanospirillales</taxon>
        <taxon>Alcanivoracaceae</taxon>
        <taxon>Alcanivorax</taxon>
    </lineage>
</organism>
<dbReference type="Pfam" id="PF03007">
    <property type="entry name" value="WS_DGAT_cat"/>
    <property type="match status" value="1"/>
</dbReference>
<gene>
    <name evidence="13" type="ORF">MU846_04140</name>
</gene>
<dbReference type="PANTHER" id="PTHR31650:SF1">
    <property type="entry name" value="WAX ESTER SYNTHASE_DIACYLGLYCEROL ACYLTRANSFERASE 4-RELATED"/>
    <property type="match status" value="1"/>
</dbReference>
<dbReference type="InterPro" id="IPR004255">
    <property type="entry name" value="O-acyltransferase_WSD1_N"/>
</dbReference>
<keyword evidence="14" id="KW-1185">Reference proteome</keyword>
<dbReference type="RefSeq" id="WP_246948736.1">
    <property type="nucleotide sequence ID" value="NZ_JALKII010000002.1"/>
</dbReference>
<keyword evidence="5" id="KW-0444">Lipid biosynthesis</keyword>
<dbReference type="Proteomes" id="UP001165524">
    <property type="component" value="Unassembled WGS sequence"/>
</dbReference>
<keyword evidence="8" id="KW-0443">Lipid metabolism</keyword>
<keyword evidence="6" id="KW-0808">Transferase</keyword>
<protein>
    <recommendedName>
        <fullName evidence="4">diacylglycerol O-acyltransferase</fullName>
        <ecNumber evidence="4">2.3.1.20</ecNumber>
    </recommendedName>
</protein>
<comment type="catalytic activity">
    <reaction evidence="10">
        <text>an acyl-CoA + a 1,2-diacyl-sn-glycerol = a triacyl-sn-glycerol + CoA</text>
        <dbReference type="Rhea" id="RHEA:10868"/>
        <dbReference type="ChEBI" id="CHEBI:17815"/>
        <dbReference type="ChEBI" id="CHEBI:57287"/>
        <dbReference type="ChEBI" id="CHEBI:58342"/>
        <dbReference type="ChEBI" id="CHEBI:64615"/>
        <dbReference type="EC" id="2.3.1.20"/>
    </reaction>
</comment>
<dbReference type="EC" id="2.3.1.20" evidence="4"/>
<comment type="pathway">
    <text evidence="2">Lipid metabolism.</text>
</comment>
<evidence type="ECO:0000256" key="4">
    <source>
        <dbReference type="ARBA" id="ARBA00013244"/>
    </source>
</evidence>
<dbReference type="InterPro" id="IPR045034">
    <property type="entry name" value="O-acyltransferase_WSD1-like"/>
</dbReference>